<dbReference type="Proteomes" id="UP001500420">
    <property type="component" value="Unassembled WGS sequence"/>
</dbReference>
<organism evidence="2 3">
    <name type="scientific">Natronoarchaeum mannanilyticum</name>
    <dbReference type="NCBI Taxonomy" id="926360"/>
    <lineage>
        <taxon>Archaea</taxon>
        <taxon>Methanobacteriati</taxon>
        <taxon>Methanobacteriota</taxon>
        <taxon>Stenosarchaea group</taxon>
        <taxon>Halobacteria</taxon>
        <taxon>Halobacteriales</taxon>
        <taxon>Natronoarchaeaceae</taxon>
    </lineage>
</organism>
<dbReference type="Pfam" id="PF24035">
    <property type="entry name" value="DUF7344"/>
    <property type="match status" value="1"/>
</dbReference>
<reference evidence="2 3" key="1">
    <citation type="journal article" date="2019" name="Int. J. Syst. Evol. Microbiol.">
        <title>The Global Catalogue of Microorganisms (GCM) 10K type strain sequencing project: providing services to taxonomists for standard genome sequencing and annotation.</title>
        <authorList>
            <consortium name="The Broad Institute Genomics Platform"/>
            <consortium name="The Broad Institute Genome Sequencing Center for Infectious Disease"/>
            <person name="Wu L."/>
            <person name="Ma J."/>
        </authorList>
    </citation>
    <scope>NUCLEOTIDE SEQUENCE [LARGE SCALE GENOMIC DNA]</scope>
    <source>
        <strain evidence="2 3">JCM 16328</strain>
    </source>
</reference>
<comment type="caution">
    <text evidence="2">The sequence shown here is derived from an EMBL/GenBank/DDBJ whole genome shotgun (WGS) entry which is preliminary data.</text>
</comment>
<dbReference type="InterPro" id="IPR055768">
    <property type="entry name" value="DUF7344"/>
</dbReference>
<sequence length="108" mass="12024">MVGTTTDTAAIAPLAHERRRTVLRRLREYGMPMTLADLADEVVGSENDEPVPELSGEEVTRVAARLHHVDLPKLAEAGFLTYDLQTNVVRLSERGETFDYETIPMAMP</sequence>
<dbReference type="EMBL" id="BAAADV010000003">
    <property type="protein sequence ID" value="GAA0670920.1"/>
    <property type="molecule type" value="Genomic_DNA"/>
</dbReference>
<accession>A0AAV3T976</accession>
<dbReference type="AlphaFoldDB" id="A0AAV3T976"/>
<evidence type="ECO:0000313" key="2">
    <source>
        <dbReference type="EMBL" id="GAA0670920.1"/>
    </source>
</evidence>
<evidence type="ECO:0000313" key="3">
    <source>
        <dbReference type="Proteomes" id="UP001500420"/>
    </source>
</evidence>
<name>A0AAV3T976_9EURY</name>
<proteinExistence type="predicted"/>
<keyword evidence="3" id="KW-1185">Reference proteome</keyword>
<evidence type="ECO:0000259" key="1">
    <source>
        <dbReference type="Pfam" id="PF24035"/>
    </source>
</evidence>
<protein>
    <recommendedName>
        <fullName evidence="1">DUF7344 domain-containing protein</fullName>
    </recommendedName>
</protein>
<gene>
    <name evidence="2" type="ORF">GCM10009020_16480</name>
</gene>
<feature type="domain" description="DUF7344" evidence="1">
    <location>
        <begin position="14"/>
        <end position="90"/>
    </location>
</feature>
<dbReference type="RefSeq" id="WP_343773512.1">
    <property type="nucleotide sequence ID" value="NZ_BAAADV010000003.1"/>
</dbReference>